<accession>A0ABQ8SF55</accession>
<proteinExistence type="predicted"/>
<comment type="caution">
    <text evidence="2">The sequence shown here is derived from an EMBL/GenBank/DDBJ whole genome shotgun (WGS) entry which is preliminary data.</text>
</comment>
<reference evidence="2 3" key="1">
    <citation type="journal article" date="2022" name="Allergy">
        <title>Genome assembly and annotation of Periplaneta americana reveal a comprehensive cockroach allergen profile.</title>
        <authorList>
            <person name="Wang L."/>
            <person name="Xiong Q."/>
            <person name="Saelim N."/>
            <person name="Wang L."/>
            <person name="Nong W."/>
            <person name="Wan A.T."/>
            <person name="Shi M."/>
            <person name="Liu X."/>
            <person name="Cao Q."/>
            <person name="Hui J.H.L."/>
            <person name="Sookrung N."/>
            <person name="Leung T.F."/>
            <person name="Tungtrongchitr A."/>
            <person name="Tsui S.K.W."/>
        </authorList>
    </citation>
    <scope>NUCLEOTIDE SEQUENCE [LARGE SCALE GENOMIC DNA]</scope>
    <source>
        <strain evidence="2">PWHHKU_190912</strain>
    </source>
</reference>
<evidence type="ECO:0000256" key="1">
    <source>
        <dbReference type="SAM" id="MobiDB-lite"/>
    </source>
</evidence>
<evidence type="ECO:0000313" key="2">
    <source>
        <dbReference type="EMBL" id="KAJ4432277.1"/>
    </source>
</evidence>
<protein>
    <submittedName>
        <fullName evidence="2">Uncharacterized protein</fullName>
    </submittedName>
</protein>
<evidence type="ECO:0000313" key="3">
    <source>
        <dbReference type="Proteomes" id="UP001148838"/>
    </source>
</evidence>
<sequence>MCSANRGKTQLQFNLSNGDQDEESDFDGDVENNAPCLYCNEFYSQYKPEETWLQDEVTGEWRKLRNAELHALDSSPDIIRNIKSRRLRWTGHVARMSESRNAYRVLVGRPEGKRPLGRPRHRWEDNIKMDLREMERIFVILLASCLIVKVTAQQPENYPDLGFCSSVRCINISEKDCPATFTPAQPEKDICCNSCVVMRRKGESCGNLRFLFDVECEKPYTCKNEVCSQFTPYVTCSSLSYFLSSLITVPYRHSFSSPPVPQLYLLPPNLVLHQVSQSKQASLVYRSSTRVCVRNCVSIRRSEFECSGPQLEGPEFECSGPQLEGPEFEYSGLSLKVCGSRYCELE</sequence>
<keyword evidence="3" id="KW-1185">Reference proteome</keyword>
<gene>
    <name evidence="2" type="ORF">ANN_20895</name>
</gene>
<dbReference type="EMBL" id="JAJSOF020000029">
    <property type="protein sequence ID" value="KAJ4432277.1"/>
    <property type="molecule type" value="Genomic_DNA"/>
</dbReference>
<name>A0ABQ8SF55_PERAM</name>
<feature type="compositionally biased region" description="Polar residues" evidence="1">
    <location>
        <begin position="1"/>
        <end position="18"/>
    </location>
</feature>
<dbReference type="Proteomes" id="UP001148838">
    <property type="component" value="Unassembled WGS sequence"/>
</dbReference>
<organism evidence="2 3">
    <name type="scientific">Periplaneta americana</name>
    <name type="common">American cockroach</name>
    <name type="synonym">Blatta americana</name>
    <dbReference type="NCBI Taxonomy" id="6978"/>
    <lineage>
        <taxon>Eukaryota</taxon>
        <taxon>Metazoa</taxon>
        <taxon>Ecdysozoa</taxon>
        <taxon>Arthropoda</taxon>
        <taxon>Hexapoda</taxon>
        <taxon>Insecta</taxon>
        <taxon>Pterygota</taxon>
        <taxon>Neoptera</taxon>
        <taxon>Polyneoptera</taxon>
        <taxon>Dictyoptera</taxon>
        <taxon>Blattodea</taxon>
        <taxon>Blattoidea</taxon>
        <taxon>Blattidae</taxon>
        <taxon>Blattinae</taxon>
        <taxon>Periplaneta</taxon>
    </lineage>
</organism>
<feature type="region of interest" description="Disordered" evidence="1">
    <location>
        <begin position="1"/>
        <end position="27"/>
    </location>
</feature>